<feature type="non-terminal residue" evidence="1">
    <location>
        <position position="606"/>
    </location>
</feature>
<protein>
    <submittedName>
        <fullName evidence="1">Uncharacterized protein</fullName>
    </submittedName>
</protein>
<proteinExistence type="predicted"/>
<name>A0A381WVN7_9ZZZZ</name>
<gene>
    <name evidence="1" type="ORF">METZ01_LOCUS109246</name>
</gene>
<dbReference type="EMBL" id="UINC01012990">
    <property type="protein sequence ID" value="SVA56392.1"/>
    <property type="molecule type" value="Genomic_DNA"/>
</dbReference>
<reference evidence="1" key="1">
    <citation type="submission" date="2018-05" db="EMBL/GenBank/DDBJ databases">
        <authorList>
            <person name="Lanie J.A."/>
            <person name="Ng W.-L."/>
            <person name="Kazmierczak K.M."/>
            <person name="Andrzejewski T.M."/>
            <person name="Davidsen T.M."/>
            <person name="Wayne K.J."/>
            <person name="Tettelin H."/>
            <person name="Glass J.I."/>
            <person name="Rusch D."/>
            <person name="Podicherti R."/>
            <person name="Tsui H.-C.T."/>
            <person name="Winkler M.E."/>
        </authorList>
    </citation>
    <scope>NUCLEOTIDE SEQUENCE</scope>
</reference>
<organism evidence="1">
    <name type="scientific">marine metagenome</name>
    <dbReference type="NCBI Taxonomy" id="408172"/>
    <lineage>
        <taxon>unclassified sequences</taxon>
        <taxon>metagenomes</taxon>
        <taxon>ecological metagenomes</taxon>
    </lineage>
</organism>
<evidence type="ECO:0000313" key="1">
    <source>
        <dbReference type="EMBL" id="SVA56392.1"/>
    </source>
</evidence>
<sequence>MLPLVNINLEYSNLTPRVGTNFDLKVMVHNVGKSVARDVDVHIFPPEKMVTLVSGNTHWKGNLNPNQKEGISFTMLPKSPGIFSMKMRDIHYFNLQGDEFKTQAYEDYKILIEEDAKATFQFKMEEYWKDLKLSDSERRDIDYMKQTEPYKSAIFKDKGEVGAQIELEVKIKIVREVISKIASDHPDSDFKIREFNGNPHKENDCNWFAYVYQEMPVLLLLRIDDDKRVVSLFFNDPKGNKALTWRGEFRQVIFKEIELEKIINKKAPNGEKEGINGLKKLLNENFNRINNSAKPRLKFREDFINAFGINDNQLSQFLHQENYFSFKIIFSSMQDDVLNRCKQIALKPFQNFYCVALNNKESSIVCSFEQKYRMASSLRDNKKYKLVGQDWKELKKGQTATTSVAITTPRFSIKNDSEQFNNLPNLIQTFVKDCLEIQYFNLIYEKKKEYPWLKGFVDNIQKNLQEISKRTLIIPEERKRDSQKYFSYEDGFSFLVDEGEDFLSTKYEFLRIDFNSTYVYLKTRYLDMYSSFDILKQISQKENIKFSIGGKGPWQYEIRILASIINDLEFDEIIKKLLIPAVSNIGEKDLIKTSFGVIRNYLNDPT</sequence>
<dbReference type="AlphaFoldDB" id="A0A381WVN7"/>
<accession>A0A381WVN7</accession>